<keyword evidence="3" id="KW-1185">Reference proteome</keyword>
<dbReference type="EMBL" id="FONQ01000003">
    <property type="protein sequence ID" value="SFE67010.1"/>
    <property type="molecule type" value="Genomic_DNA"/>
</dbReference>
<evidence type="ECO:0000313" key="3">
    <source>
        <dbReference type="Proteomes" id="UP000198596"/>
    </source>
</evidence>
<name>A0A1I2CGZ8_9FLAO</name>
<keyword evidence="1" id="KW-0472">Membrane</keyword>
<protein>
    <submittedName>
        <fullName evidence="2">Uncharacterized protein</fullName>
    </submittedName>
</protein>
<dbReference type="Proteomes" id="UP000198596">
    <property type="component" value="Unassembled WGS sequence"/>
</dbReference>
<keyword evidence="1" id="KW-0812">Transmembrane</keyword>
<proteinExistence type="predicted"/>
<feature type="transmembrane region" description="Helical" evidence="1">
    <location>
        <begin position="166"/>
        <end position="187"/>
    </location>
</feature>
<feature type="transmembrane region" description="Helical" evidence="1">
    <location>
        <begin position="103"/>
        <end position="120"/>
    </location>
</feature>
<feature type="transmembrane region" description="Helical" evidence="1">
    <location>
        <begin position="126"/>
        <end position="145"/>
    </location>
</feature>
<gene>
    <name evidence="2" type="ORF">SAMN04488131_10357</name>
</gene>
<dbReference type="RefSeq" id="WP_091203576.1">
    <property type="nucleotide sequence ID" value="NZ_FONQ01000003.1"/>
</dbReference>
<keyword evidence="1" id="KW-1133">Transmembrane helix</keyword>
<dbReference type="PROSITE" id="PS51257">
    <property type="entry name" value="PROKAR_LIPOPROTEIN"/>
    <property type="match status" value="1"/>
</dbReference>
<accession>A0A1I2CGZ8</accession>
<dbReference type="OrthoDB" id="1357576at2"/>
<evidence type="ECO:0000256" key="1">
    <source>
        <dbReference type="SAM" id="Phobius"/>
    </source>
</evidence>
<reference evidence="3" key="1">
    <citation type="submission" date="2016-10" db="EMBL/GenBank/DDBJ databases">
        <authorList>
            <person name="Varghese N."/>
            <person name="Submissions S."/>
        </authorList>
    </citation>
    <scope>NUCLEOTIDE SEQUENCE [LARGE SCALE GENOMIC DNA]</scope>
    <source>
        <strain evidence="3">CGMCC 1.9227</strain>
    </source>
</reference>
<organism evidence="2 3">
    <name type="scientific">Flavobacterium xueshanense</name>
    <dbReference type="NCBI Taxonomy" id="935223"/>
    <lineage>
        <taxon>Bacteria</taxon>
        <taxon>Pseudomonadati</taxon>
        <taxon>Bacteroidota</taxon>
        <taxon>Flavobacteriia</taxon>
        <taxon>Flavobacteriales</taxon>
        <taxon>Flavobacteriaceae</taxon>
        <taxon>Flavobacterium</taxon>
    </lineage>
</organism>
<dbReference type="AlphaFoldDB" id="A0A1I2CGZ8"/>
<feature type="transmembrane region" description="Helical" evidence="1">
    <location>
        <begin position="69"/>
        <end position="87"/>
    </location>
</feature>
<dbReference type="STRING" id="935223.SAMN04488131_10357"/>
<sequence>MKKIFCLFIYILSISCTTNSSKFQQITDSINVENITTLNFKIVEPNEVNTALKKEALANWDSKGFFNKYQYWFLFLGVYFIAGYILNSKISDNIYDNRKTKTAYLYFVFSSLLGGHFLYLGKYWKYWLYSILLLIFLYINTFIFSNFYNNSSLLIYTINESLTSKVILCLILIILTIDFLTLSIQVFKINKSFRASISPEISKERKLSFLEIKKTLEKNNNLMLQEYNQWKK</sequence>
<evidence type="ECO:0000313" key="2">
    <source>
        <dbReference type="EMBL" id="SFE67010.1"/>
    </source>
</evidence>